<feature type="non-terminal residue" evidence="1">
    <location>
        <position position="1"/>
    </location>
</feature>
<dbReference type="PaxDb" id="39947-A0A0P0WP58"/>
<evidence type="ECO:0000313" key="2">
    <source>
        <dbReference type="Proteomes" id="UP000059680"/>
    </source>
</evidence>
<reference evidence="2" key="1">
    <citation type="journal article" date="2005" name="Nature">
        <title>The map-based sequence of the rice genome.</title>
        <authorList>
            <consortium name="International rice genome sequencing project (IRGSP)"/>
            <person name="Matsumoto T."/>
            <person name="Wu J."/>
            <person name="Kanamori H."/>
            <person name="Katayose Y."/>
            <person name="Fujisawa M."/>
            <person name="Namiki N."/>
            <person name="Mizuno H."/>
            <person name="Yamamoto K."/>
            <person name="Antonio B.A."/>
            <person name="Baba T."/>
            <person name="Sakata K."/>
            <person name="Nagamura Y."/>
            <person name="Aoki H."/>
            <person name="Arikawa K."/>
            <person name="Arita K."/>
            <person name="Bito T."/>
            <person name="Chiden Y."/>
            <person name="Fujitsuka N."/>
            <person name="Fukunaka R."/>
            <person name="Hamada M."/>
            <person name="Harada C."/>
            <person name="Hayashi A."/>
            <person name="Hijishita S."/>
            <person name="Honda M."/>
            <person name="Hosokawa S."/>
            <person name="Ichikawa Y."/>
            <person name="Idonuma A."/>
            <person name="Iijima M."/>
            <person name="Ikeda M."/>
            <person name="Ikeno M."/>
            <person name="Ito K."/>
            <person name="Ito S."/>
            <person name="Ito T."/>
            <person name="Ito Y."/>
            <person name="Ito Y."/>
            <person name="Iwabuchi A."/>
            <person name="Kamiya K."/>
            <person name="Karasawa W."/>
            <person name="Kurita K."/>
            <person name="Katagiri S."/>
            <person name="Kikuta A."/>
            <person name="Kobayashi H."/>
            <person name="Kobayashi N."/>
            <person name="Machita K."/>
            <person name="Maehara T."/>
            <person name="Masukawa M."/>
            <person name="Mizubayashi T."/>
            <person name="Mukai Y."/>
            <person name="Nagasaki H."/>
            <person name="Nagata Y."/>
            <person name="Naito S."/>
            <person name="Nakashima M."/>
            <person name="Nakama Y."/>
            <person name="Nakamichi Y."/>
            <person name="Nakamura M."/>
            <person name="Meguro A."/>
            <person name="Negishi M."/>
            <person name="Ohta I."/>
            <person name="Ohta T."/>
            <person name="Okamoto M."/>
            <person name="Ono N."/>
            <person name="Saji S."/>
            <person name="Sakaguchi M."/>
            <person name="Sakai K."/>
            <person name="Shibata M."/>
            <person name="Shimokawa T."/>
            <person name="Song J."/>
            <person name="Takazaki Y."/>
            <person name="Terasawa K."/>
            <person name="Tsugane M."/>
            <person name="Tsuji K."/>
            <person name="Ueda S."/>
            <person name="Waki K."/>
            <person name="Yamagata H."/>
            <person name="Yamamoto M."/>
            <person name="Yamamoto S."/>
            <person name="Yamane H."/>
            <person name="Yoshiki S."/>
            <person name="Yoshihara R."/>
            <person name="Yukawa K."/>
            <person name="Zhong H."/>
            <person name="Yano M."/>
            <person name="Yuan Q."/>
            <person name="Ouyang S."/>
            <person name="Liu J."/>
            <person name="Jones K.M."/>
            <person name="Gansberger K."/>
            <person name="Moffat K."/>
            <person name="Hill J."/>
            <person name="Bera J."/>
            <person name="Fadrosh D."/>
            <person name="Jin S."/>
            <person name="Johri S."/>
            <person name="Kim M."/>
            <person name="Overton L."/>
            <person name="Reardon M."/>
            <person name="Tsitrin T."/>
            <person name="Vuong H."/>
            <person name="Weaver B."/>
            <person name="Ciecko A."/>
            <person name="Tallon L."/>
            <person name="Jackson J."/>
            <person name="Pai G."/>
            <person name="Aken S.V."/>
            <person name="Utterback T."/>
            <person name="Reidmuller S."/>
            <person name="Feldblyum T."/>
            <person name="Hsiao J."/>
            <person name="Zismann V."/>
            <person name="Iobst S."/>
            <person name="de Vazeille A.R."/>
            <person name="Buell C.R."/>
            <person name="Ying K."/>
            <person name="Li Y."/>
            <person name="Lu T."/>
            <person name="Huang Y."/>
            <person name="Zhao Q."/>
            <person name="Feng Q."/>
            <person name="Zhang L."/>
            <person name="Zhu J."/>
            <person name="Weng Q."/>
            <person name="Mu J."/>
            <person name="Lu Y."/>
            <person name="Fan D."/>
            <person name="Liu Y."/>
            <person name="Guan J."/>
            <person name="Zhang Y."/>
            <person name="Yu S."/>
            <person name="Liu X."/>
            <person name="Zhang Y."/>
            <person name="Hong G."/>
            <person name="Han B."/>
            <person name="Choisne N."/>
            <person name="Demange N."/>
            <person name="Orjeda G."/>
            <person name="Samain S."/>
            <person name="Cattolico L."/>
            <person name="Pelletier E."/>
            <person name="Couloux A."/>
            <person name="Segurens B."/>
            <person name="Wincker P."/>
            <person name="D'Hont A."/>
            <person name="Scarpelli C."/>
            <person name="Weissenbach J."/>
            <person name="Salanoubat M."/>
            <person name="Quetier F."/>
            <person name="Yu Y."/>
            <person name="Kim H.R."/>
            <person name="Rambo T."/>
            <person name="Currie J."/>
            <person name="Collura K."/>
            <person name="Luo M."/>
            <person name="Yang T."/>
            <person name="Ammiraju J.S.S."/>
            <person name="Engler F."/>
            <person name="Soderlund C."/>
            <person name="Wing R.A."/>
            <person name="Palmer L.E."/>
            <person name="de la Bastide M."/>
            <person name="Spiegel L."/>
            <person name="Nascimento L."/>
            <person name="Zutavern T."/>
            <person name="O'Shaughnessy A."/>
            <person name="Dike S."/>
            <person name="Dedhia N."/>
            <person name="Preston R."/>
            <person name="Balija V."/>
            <person name="McCombie W.R."/>
            <person name="Chow T."/>
            <person name="Chen H."/>
            <person name="Chung M."/>
            <person name="Chen C."/>
            <person name="Shaw J."/>
            <person name="Wu H."/>
            <person name="Hsiao K."/>
            <person name="Chao Y."/>
            <person name="Chu M."/>
            <person name="Cheng C."/>
            <person name="Hour A."/>
            <person name="Lee P."/>
            <person name="Lin S."/>
            <person name="Lin Y."/>
            <person name="Liou J."/>
            <person name="Liu S."/>
            <person name="Hsing Y."/>
            <person name="Raghuvanshi S."/>
            <person name="Mohanty A."/>
            <person name="Bharti A.K."/>
            <person name="Gaur A."/>
            <person name="Gupta V."/>
            <person name="Kumar D."/>
            <person name="Ravi V."/>
            <person name="Vij S."/>
            <person name="Kapur A."/>
            <person name="Khurana P."/>
            <person name="Khurana P."/>
            <person name="Khurana J.P."/>
            <person name="Tyagi A.K."/>
            <person name="Gaikwad K."/>
            <person name="Singh A."/>
            <person name="Dalal V."/>
            <person name="Srivastava S."/>
            <person name="Dixit A."/>
            <person name="Pal A.K."/>
            <person name="Ghazi I.A."/>
            <person name="Yadav M."/>
            <person name="Pandit A."/>
            <person name="Bhargava A."/>
            <person name="Sureshbabu K."/>
            <person name="Batra K."/>
            <person name="Sharma T.R."/>
            <person name="Mohapatra T."/>
            <person name="Singh N.K."/>
            <person name="Messing J."/>
            <person name="Nelson A.B."/>
            <person name="Fuks G."/>
            <person name="Kavchok S."/>
            <person name="Keizer G."/>
            <person name="Linton E."/>
            <person name="Llaca V."/>
            <person name="Song R."/>
            <person name="Tanyolac B."/>
            <person name="Young S."/>
            <person name="Ho-Il K."/>
            <person name="Hahn J.H."/>
            <person name="Sangsakoo G."/>
            <person name="Vanavichit A."/>
            <person name="de Mattos Luiz.A.T."/>
            <person name="Zimmer P.D."/>
            <person name="Malone G."/>
            <person name="Dellagostin O."/>
            <person name="de Oliveira A.C."/>
            <person name="Bevan M."/>
            <person name="Bancroft I."/>
            <person name="Minx P."/>
            <person name="Cordum H."/>
            <person name="Wilson R."/>
            <person name="Cheng Z."/>
            <person name="Jin W."/>
            <person name="Jiang J."/>
            <person name="Leong S.A."/>
            <person name="Iwama H."/>
            <person name="Gojobori T."/>
            <person name="Itoh T."/>
            <person name="Niimura Y."/>
            <person name="Fujii Y."/>
            <person name="Habara T."/>
            <person name="Sakai H."/>
            <person name="Sato Y."/>
            <person name="Wilson G."/>
            <person name="Kumar K."/>
            <person name="McCouch S."/>
            <person name="Juretic N."/>
            <person name="Hoen D."/>
            <person name="Wright S."/>
            <person name="Bruskiewich R."/>
            <person name="Bureau T."/>
            <person name="Miyao A."/>
            <person name="Hirochika H."/>
            <person name="Nishikawa T."/>
            <person name="Kadowaki K."/>
            <person name="Sugiura M."/>
            <person name="Burr B."/>
            <person name="Sasaki T."/>
        </authorList>
    </citation>
    <scope>NUCLEOTIDE SEQUENCE [LARGE SCALE GENOMIC DNA]</scope>
    <source>
        <strain evidence="2">cv. Nipponbare</strain>
    </source>
</reference>
<gene>
    <name evidence="1" type="ordered locus">Os05g0500950</name>
    <name evidence="1" type="ORF">OSNPB_050500950</name>
</gene>
<evidence type="ECO:0000313" key="1">
    <source>
        <dbReference type="EMBL" id="BAS94762.1"/>
    </source>
</evidence>
<reference evidence="1 2" key="3">
    <citation type="journal article" date="2013" name="Rice">
        <title>Improvement of the Oryza sativa Nipponbare reference genome using next generation sequence and optical map data.</title>
        <authorList>
            <person name="Kawahara Y."/>
            <person name="de la Bastide M."/>
            <person name="Hamilton J.P."/>
            <person name="Kanamori H."/>
            <person name="McCombie W.R."/>
            <person name="Ouyang S."/>
            <person name="Schwartz D.C."/>
            <person name="Tanaka T."/>
            <person name="Wu J."/>
            <person name="Zhou S."/>
            <person name="Childs K.L."/>
            <person name="Davidson R.M."/>
            <person name="Lin H."/>
            <person name="Quesada-Ocampo L."/>
            <person name="Vaillancourt B."/>
            <person name="Sakai H."/>
            <person name="Lee S.S."/>
            <person name="Kim J."/>
            <person name="Numa H."/>
            <person name="Itoh T."/>
            <person name="Buell C.R."/>
            <person name="Matsumoto T."/>
        </authorList>
    </citation>
    <scope>NUCLEOTIDE SEQUENCE [LARGE SCALE GENOMIC DNA]</scope>
    <source>
        <strain evidence="2">cv. Nipponbare</strain>
    </source>
</reference>
<organism evidence="1 2">
    <name type="scientific">Oryza sativa subsp. japonica</name>
    <name type="common">Rice</name>
    <dbReference type="NCBI Taxonomy" id="39947"/>
    <lineage>
        <taxon>Eukaryota</taxon>
        <taxon>Viridiplantae</taxon>
        <taxon>Streptophyta</taxon>
        <taxon>Embryophyta</taxon>
        <taxon>Tracheophyta</taxon>
        <taxon>Spermatophyta</taxon>
        <taxon>Magnoliopsida</taxon>
        <taxon>Liliopsida</taxon>
        <taxon>Poales</taxon>
        <taxon>Poaceae</taxon>
        <taxon>BOP clade</taxon>
        <taxon>Oryzoideae</taxon>
        <taxon>Oryzeae</taxon>
        <taxon>Oryzinae</taxon>
        <taxon>Oryza</taxon>
        <taxon>Oryza sativa</taxon>
    </lineage>
</organism>
<keyword evidence="2" id="KW-1185">Reference proteome</keyword>
<dbReference type="Proteomes" id="UP000059680">
    <property type="component" value="Chromosome 5"/>
</dbReference>
<dbReference type="InParanoid" id="A0A0P0WP58"/>
<name>A0A0P0WP58_ORYSJ</name>
<dbReference type="EMBL" id="AP014961">
    <property type="protein sequence ID" value="BAS94762.1"/>
    <property type="molecule type" value="Genomic_DNA"/>
</dbReference>
<reference evidence="1 2" key="2">
    <citation type="journal article" date="2013" name="Plant Cell Physiol.">
        <title>Rice Annotation Project Database (RAP-DB): an integrative and interactive database for rice genomics.</title>
        <authorList>
            <person name="Sakai H."/>
            <person name="Lee S.S."/>
            <person name="Tanaka T."/>
            <person name="Numa H."/>
            <person name="Kim J."/>
            <person name="Kawahara Y."/>
            <person name="Wakimoto H."/>
            <person name="Yang C.C."/>
            <person name="Iwamoto M."/>
            <person name="Abe T."/>
            <person name="Yamada Y."/>
            <person name="Muto A."/>
            <person name="Inokuchi H."/>
            <person name="Ikemura T."/>
            <person name="Matsumoto T."/>
            <person name="Sasaki T."/>
            <person name="Itoh T."/>
        </authorList>
    </citation>
    <scope>NUCLEOTIDE SEQUENCE [LARGE SCALE GENOMIC DNA]</scope>
    <source>
        <strain evidence="2">cv. Nipponbare</strain>
    </source>
</reference>
<accession>A0A0P0WP58</accession>
<dbReference type="FunCoup" id="A0A0P0WP58">
    <property type="interactions" value="3"/>
</dbReference>
<dbReference type="AlphaFoldDB" id="A0A0P0WP58"/>
<dbReference type="eggNOG" id="ENOG502R7TK">
    <property type="taxonomic scope" value="Eukaryota"/>
</dbReference>
<protein>
    <submittedName>
        <fullName evidence="1">Os05g0500950 protein</fullName>
    </submittedName>
</protein>
<sequence length="613" mass="66898">LVAAGAPFGALGAEVGGLHPAVEQLDDGARAHAARRLVLVDGRAAAERVVHELVERAVRHDADLQRPDRPVGGAALAVHAVEPFLDGEAAVLEHRRRHRRPARRRPELPEQHVVARDGGRRVGVARVLHQRRPERRQVLHRLGHRRVQLRLVRLVGVDAEGHVLPPHEGEHGRRVLEPGHAQHVAHAVAVQAGVGGDDELVLVSELDVDEVDEAAVVGLRGGDVVGAGVDGEELEVAHCWDEGVGDLAGLAHGVEVEAEVALGGGVHGAGERQPAAVELQCRDVLRHGAGDDDVDVLGAGPHPPDDALPRRPRALRLDRVGERRVGAAEHPPDGAAHGGVGDPAVELPRADVAAQARPVLLQEADRAEEARREHRADAEHVGAVDEAADELRVHALVRVLAQHRLVGARVHRVRVVRPLEEVAAPVEARQHGPRRQPARRAPLRLDEVEVHGLALVQPGHLPAHHRHQQAVQPRPPLHLLLYRRHQLPLPTRPHLPGEELADGLAGEDGRGVAVGDAEDVGEDVLVRDERRQTAERLVGARRVARHAEAAQVLGLRVLRQDLLQHAALLLPRVPRHALDVLELLPVLRAHRRRRRRRRRHRGRYRLRHGTRVV</sequence>
<dbReference type="Gramene" id="Os05t0500950-00">
    <property type="protein sequence ID" value="Os05t0500950-00"/>
    <property type="gene ID" value="Os05g0500950"/>
</dbReference>
<proteinExistence type="predicted"/>